<accession>A0A7J7IG16</accession>
<reference evidence="1 2" key="1">
    <citation type="journal article" date="2020" name="J. Phycol.">
        <title>Comparative genome analysis reveals Cyanidiococcus gen. nov., a new extremophilic red algal genus sister to Cyanidioschyzon (Cyanidioschyzonaceae, Rhodophyta).</title>
        <authorList>
            <person name="Liu S.-L."/>
            <person name="Chiang Y.-R."/>
            <person name="Yoon H.S."/>
            <person name="Fu H.-Y."/>
        </authorList>
    </citation>
    <scope>NUCLEOTIDE SEQUENCE [LARGE SCALE GENOMIC DNA]</scope>
    <source>
        <strain evidence="1 2">THAL066</strain>
    </source>
</reference>
<comment type="caution">
    <text evidence="1">The sequence shown here is derived from an EMBL/GenBank/DDBJ whole genome shotgun (WGS) entry which is preliminary data.</text>
</comment>
<dbReference type="AlphaFoldDB" id="A0A7J7IG16"/>
<evidence type="ECO:0000313" key="2">
    <source>
        <dbReference type="Proteomes" id="UP000530660"/>
    </source>
</evidence>
<name>A0A7J7IG16_9RHOD</name>
<protein>
    <submittedName>
        <fullName evidence="1">Uncharacterized protein</fullName>
    </submittedName>
</protein>
<sequence>MEPICSNSDSEPKVEEEKTVVQLDMRDFELRSPTGVSVDPAAFQGRGALWITESNSGRILCIEWVHGHVPGERGSLKSPYNSVKPLGSNEALEDDYEMDVKGTDGLLGQVHVVWDHSSDGIPSMVLSQSD</sequence>
<dbReference type="Proteomes" id="UP000530660">
    <property type="component" value="Unassembled WGS sequence"/>
</dbReference>
<keyword evidence="2" id="KW-1185">Reference proteome</keyword>
<dbReference type="EMBL" id="VWRR01000015">
    <property type="protein sequence ID" value="KAF6001261.1"/>
    <property type="molecule type" value="Genomic_DNA"/>
</dbReference>
<gene>
    <name evidence="1" type="ORF">F1559_002051</name>
</gene>
<organism evidence="1 2">
    <name type="scientific">Cyanidiococcus yangmingshanensis</name>
    <dbReference type="NCBI Taxonomy" id="2690220"/>
    <lineage>
        <taxon>Eukaryota</taxon>
        <taxon>Rhodophyta</taxon>
        <taxon>Bangiophyceae</taxon>
        <taxon>Cyanidiales</taxon>
        <taxon>Cyanidiaceae</taxon>
        <taxon>Cyanidiococcus</taxon>
    </lineage>
</organism>
<proteinExistence type="predicted"/>
<evidence type="ECO:0000313" key="1">
    <source>
        <dbReference type="EMBL" id="KAF6001261.1"/>
    </source>
</evidence>